<dbReference type="AlphaFoldDB" id="A0AAD9IJQ0"/>
<dbReference type="Proteomes" id="UP001255856">
    <property type="component" value="Unassembled WGS sequence"/>
</dbReference>
<keyword evidence="3" id="KW-1185">Reference proteome</keyword>
<dbReference type="EMBL" id="JASFZW010000004">
    <property type="protein sequence ID" value="KAK2078838.1"/>
    <property type="molecule type" value="Genomic_DNA"/>
</dbReference>
<comment type="caution">
    <text evidence="2">The sequence shown here is derived from an EMBL/GenBank/DDBJ whole genome shotgun (WGS) entry which is preliminary data.</text>
</comment>
<gene>
    <name evidence="2" type="ORF">QBZ16_003678</name>
</gene>
<name>A0AAD9IJQ0_PROWI</name>
<feature type="region of interest" description="Disordered" evidence="1">
    <location>
        <begin position="25"/>
        <end position="44"/>
    </location>
</feature>
<organism evidence="2 3">
    <name type="scientific">Prototheca wickerhamii</name>
    <dbReference type="NCBI Taxonomy" id="3111"/>
    <lineage>
        <taxon>Eukaryota</taxon>
        <taxon>Viridiplantae</taxon>
        <taxon>Chlorophyta</taxon>
        <taxon>core chlorophytes</taxon>
        <taxon>Trebouxiophyceae</taxon>
        <taxon>Chlorellales</taxon>
        <taxon>Chlorellaceae</taxon>
        <taxon>Prototheca</taxon>
    </lineage>
</organism>
<feature type="region of interest" description="Disordered" evidence="1">
    <location>
        <begin position="264"/>
        <end position="287"/>
    </location>
</feature>
<evidence type="ECO:0000313" key="2">
    <source>
        <dbReference type="EMBL" id="KAK2078838.1"/>
    </source>
</evidence>
<protein>
    <submittedName>
        <fullName evidence="2">Uncharacterized protein</fullName>
    </submittedName>
</protein>
<proteinExistence type="predicted"/>
<sequence>MAAAAYRDATAAAAAVGSRIMALNLGPSKGPTGPQRSDSRYDGRGLGKDPLLSRYICNTAVGSDQRLALSNVLAQLTAAAAQEDKAGKTALASALRLLFLFERLTPEAAAQLAELLEREVSDPRLLKPIGHLLGAHVAGGCAGTPTTFHPALLRADDRASKAALATLSAALAAPALEPGVQRALLLLLAAAAIRASDEAATSGASPGAASDWALQHSVFLARARAASPRAPTRSRAAFPGSVALEMGTVVADAADAYALANGGDEAAADGEGDGSDAPADTSKKPSPITLSDPFARLALARLCARVVHSEGRASNVDGEGAPFWRMLCLLATRDGADVVRFGALEALVGGAEDAAGPLGRGGGVC</sequence>
<evidence type="ECO:0000256" key="1">
    <source>
        <dbReference type="SAM" id="MobiDB-lite"/>
    </source>
</evidence>
<reference evidence="2" key="1">
    <citation type="submission" date="2021-01" db="EMBL/GenBank/DDBJ databases">
        <authorList>
            <person name="Eckstrom K.M.E."/>
        </authorList>
    </citation>
    <scope>NUCLEOTIDE SEQUENCE</scope>
    <source>
        <strain evidence="2">UVCC 0001</strain>
    </source>
</reference>
<evidence type="ECO:0000313" key="3">
    <source>
        <dbReference type="Proteomes" id="UP001255856"/>
    </source>
</evidence>
<accession>A0AAD9IJQ0</accession>